<name>A0A518GWV6_9BACT</name>
<dbReference type="AlphaFoldDB" id="A0A518GWV6"/>
<proteinExistence type="predicted"/>
<reference evidence="2 3" key="1">
    <citation type="submission" date="2019-02" db="EMBL/GenBank/DDBJ databases">
        <title>Deep-cultivation of Planctomycetes and their phenomic and genomic characterization uncovers novel biology.</title>
        <authorList>
            <person name="Wiegand S."/>
            <person name="Jogler M."/>
            <person name="Boedeker C."/>
            <person name="Pinto D."/>
            <person name="Vollmers J."/>
            <person name="Rivas-Marin E."/>
            <person name="Kohn T."/>
            <person name="Peeters S.H."/>
            <person name="Heuer A."/>
            <person name="Rast P."/>
            <person name="Oberbeckmann S."/>
            <person name="Bunk B."/>
            <person name="Jeske O."/>
            <person name="Meyerdierks A."/>
            <person name="Storesund J.E."/>
            <person name="Kallscheuer N."/>
            <person name="Luecker S."/>
            <person name="Lage O.M."/>
            <person name="Pohl T."/>
            <person name="Merkel B.J."/>
            <person name="Hornburger P."/>
            <person name="Mueller R.-W."/>
            <person name="Bruemmer F."/>
            <person name="Labrenz M."/>
            <person name="Spormann A.M."/>
            <person name="Op den Camp H."/>
            <person name="Overmann J."/>
            <person name="Amann R."/>
            <person name="Jetten M.S.M."/>
            <person name="Mascher T."/>
            <person name="Medema M.H."/>
            <person name="Devos D.P."/>
            <person name="Kaster A.-K."/>
            <person name="Ovreas L."/>
            <person name="Rohde M."/>
            <person name="Galperin M.Y."/>
            <person name="Jogler C."/>
        </authorList>
    </citation>
    <scope>NUCLEOTIDE SEQUENCE [LARGE SCALE GENOMIC DNA]</scope>
    <source>
        <strain evidence="2 3">ElP</strain>
    </source>
</reference>
<sequence length="76" mass="8175">MMSTNKWWLGLGTALVLGLAPMIGCESETEVVTPDGGTMEVEEDGDREYESPTGTETEIERQGDTIEVEQEPAGGL</sequence>
<dbReference type="RefSeq" id="WP_145267493.1">
    <property type="nucleotide sequence ID" value="NZ_CP036426.1"/>
</dbReference>
<evidence type="ECO:0000313" key="3">
    <source>
        <dbReference type="Proteomes" id="UP000317835"/>
    </source>
</evidence>
<feature type="region of interest" description="Disordered" evidence="1">
    <location>
        <begin position="30"/>
        <end position="76"/>
    </location>
</feature>
<evidence type="ECO:0000256" key="1">
    <source>
        <dbReference type="SAM" id="MobiDB-lite"/>
    </source>
</evidence>
<dbReference type="EMBL" id="CP036426">
    <property type="protein sequence ID" value="QDV33075.1"/>
    <property type="molecule type" value="Genomic_DNA"/>
</dbReference>
<accession>A0A518GWV6</accession>
<protein>
    <submittedName>
        <fullName evidence="2">Uncharacterized protein</fullName>
    </submittedName>
</protein>
<keyword evidence="3" id="KW-1185">Reference proteome</keyword>
<gene>
    <name evidence="2" type="ORF">ElP_09170</name>
</gene>
<dbReference type="Proteomes" id="UP000317835">
    <property type="component" value="Chromosome"/>
</dbReference>
<evidence type="ECO:0000313" key="2">
    <source>
        <dbReference type="EMBL" id="QDV33075.1"/>
    </source>
</evidence>
<organism evidence="2 3">
    <name type="scientific">Tautonia plasticadhaerens</name>
    <dbReference type="NCBI Taxonomy" id="2527974"/>
    <lineage>
        <taxon>Bacteria</taxon>
        <taxon>Pseudomonadati</taxon>
        <taxon>Planctomycetota</taxon>
        <taxon>Planctomycetia</taxon>
        <taxon>Isosphaerales</taxon>
        <taxon>Isosphaeraceae</taxon>
        <taxon>Tautonia</taxon>
    </lineage>
</organism>
<dbReference type="KEGG" id="tpla:ElP_09170"/>